<name>A0A9P5TVM6_GYMJU</name>
<evidence type="ECO:0000313" key="2">
    <source>
        <dbReference type="EMBL" id="KAF8913832.1"/>
    </source>
</evidence>
<protein>
    <submittedName>
        <fullName evidence="2">Uncharacterized protein</fullName>
    </submittedName>
</protein>
<evidence type="ECO:0000313" key="3">
    <source>
        <dbReference type="Proteomes" id="UP000724874"/>
    </source>
</evidence>
<dbReference type="OrthoDB" id="2537141at2759"/>
<reference evidence="2" key="1">
    <citation type="submission" date="2020-11" db="EMBL/GenBank/DDBJ databases">
        <authorList>
            <consortium name="DOE Joint Genome Institute"/>
            <person name="Ahrendt S."/>
            <person name="Riley R."/>
            <person name="Andreopoulos W."/>
            <person name="LaButti K."/>
            <person name="Pangilinan J."/>
            <person name="Ruiz-duenas F.J."/>
            <person name="Barrasa J.M."/>
            <person name="Sanchez-Garcia M."/>
            <person name="Camarero S."/>
            <person name="Miyauchi S."/>
            <person name="Serrano A."/>
            <person name="Linde D."/>
            <person name="Babiker R."/>
            <person name="Drula E."/>
            <person name="Ayuso-Fernandez I."/>
            <person name="Pacheco R."/>
            <person name="Padilla G."/>
            <person name="Ferreira P."/>
            <person name="Barriuso J."/>
            <person name="Kellner H."/>
            <person name="Castanera R."/>
            <person name="Alfaro M."/>
            <person name="Ramirez L."/>
            <person name="Pisabarro A.G."/>
            <person name="Kuo A."/>
            <person name="Tritt A."/>
            <person name="Lipzen A."/>
            <person name="He G."/>
            <person name="Yan M."/>
            <person name="Ng V."/>
            <person name="Cullen D."/>
            <person name="Martin F."/>
            <person name="Rosso M.-N."/>
            <person name="Henrissat B."/>
            <person name="Hibbett D."/>
            <person name="Martinez A.T."/>
            <person name="Grigoriev I.V."/>
        </authorList>
    </citation>
    <scope>NUCLEOTIDE SEQUENCE</scope>
    <source>
        <strain evidence="2">AH 44721</strain>
    </source>
</reference>
<gene>
    <name evidence="2" type="ORF">CPB84DRAFT_15505</name>
</gene>
<organism evidence="2 3">
    <name type="scientific">Gymnopilus junonius</name>
    <name type="common">Spectacular rustgill mushroom</name>
    <name type="synonym">Gymnopilus spectabilis subsp. junonius</name>
    <dbReference type="NCBI Taxonomy" id="109634"/>
    <lineage>
        <taxon>Eukaryota</taxon>
        <taxon>Fungi</taxon>
        <taxon>Dikarya</taxon>
        <taxon>Basidiomycota</taxon>
        <taxon>Agaricomycotina</taxon>
        <taxon>Agaricomycetes</taxon>
        <taxon>Agaricomycetidae</taxon>
        <taxon>Agaricales</taxon>
        <taxon>Agaricineae</taxon>
        <taxon>Hymenogastraceae</taxon>
        <taxon>Gymnopilus</taxon>
    </lineage>
</organism>
<dbReference type="EMBL" id="JADNYJ010000001">
    <property type="protein sequence ID" value="KAF8913832.1"/>
    <property type="molecule type" value="Genomic_DNA"/>
</dbReference>
<keyword evidence="3" id="KW-1185">Reference proteome</keyword>
<proteinExistence type="predicted"/>
<accession>A0A9P5TVM6</accession>
<comment type="caution">
    <text evidence="2">The sequence shown here is derived from an EMBL/GenBank/DDBJ whole genome shotgun (WGS) entry which is preliminary data.</text>
</comment>
<sequence>MCDVAIDQNHLAFGTPVLKARTLKSNVITMVTGLAGPTPKAFREVHLHNQVTSASLRASKFSKQDTFPPSTVNQQPKDHITSRKGSSLARTRGCSKNITNNTKQIRDPDSEQIDRLEERRQRKKMKRAIMLPRVPPQNEYIKLGDERKAPVIQANFALVHGFSATNVGKNRLTQLNPLRSAGVFKKGRASSKIISKKEIHFSESKLLNARKTLSSPFWQLEARIRNRKHQEQPRRNQTRKLNQLTSTVSEFLTILKTLLSGI</sequence>
<feature type="compositionally biased region" description="Polar residues" evidence="1">
    <location>
        <begin position="64"/>
        <end position="75"/>
    </location>
</feature>
<dbReference type="Proteomes" id="UP000724874">
    <property type="component" value="Unassembled WGS sequence"/>
</dbReference>
<feature type="region of interest" description="Disordered" evidence="1">
    <location>
        <begin position="61"/>
        <end position="104"/>
    </location>
</feature>
<dbReference type="AlphaFoldDB" id="A0A9P5TVM6"/>
<evidence type="ECO:0000256" key="1">
    <source>
        <dbReference type="SAM" id="MobiDB-lite"/>
    </source>
</evidence>
<feature type="compositionally biased region" description="Polar residues" evidence="1">
    <location>
        <begin position="83"/>
        <end position="103"/>
    </location>
</feature>